<comment type="subcellular location">
    <subcellularLocation>
        <location evidence="1">Endoplasmic reticulum membrane</location>
        <topology evidence="1">Multi-pass membrane protein</topology>
    </subcellularLocation>
</comment>
<evidence type="ECO:0000256" key="5">
    <source>
        <dbReference type="ARBA" id="ARBA00022989"/>
    </source>
</evidence>
<dbReference type="EMBL" id="JBHTEK010000001">
    <property type="protein sequence ID" value="MFC7669586.1"/>
    <property type="molecule type" value="Genomic_DNA"/>
</dbReference>
<keyword evidence="11" id="KW-1185">Reference proteome</keyword>
<feature type="domain" description="Lipase maturation factor 1/2 N-terminal" evidence="8">
    <location>
        <begin position="132"/>
        <end position="291"/>
    </location>
</feature>
<evidence type="ECO:0000256" key="4">
    <source>
        <dbReference type="ARBA" id="ARBA00022824"/>
    </source>
</evidence>
<feature type="transmembrane region" description="Helical" evidence="7">
    <location>
        <begin position="223"/>
        <end position="243"/>
    </location>
</feature>
<feature type="transmembrane region" description="Helical" evidence="7">
    <location>
        <begin position="20"/>
        <end position="41"/>
    </location>
</feature>
<comment type="caution">
    <text evidence="10">The sequence shown here is derived from an EMBL/GenBank/DDBJ whole genome shotgun (WGS) entry which is preliminary data.</text>
</comment>
<feature type="domain" description="Lipase maturation factor 1/2 C-terminal" evidence="9">
    <location>
        <begin position="353"/>
        <end position="487"/>
    </location>
</feature>
<comment type="similarity">
    <text evidence="2">Belongs to the lipase maturation factor family.</text>
</comment>
<keyword evidence="3 7" id="KW-0812">Transmembrane</keyword>
<dbReference type="InterPro" id="IPR009613">
    <property type="entry name" value="LMF"/>
</dbReference>
<proteinExistence type="inferred from homology"/>
<evidence type="ECO:0000256" key="1">
    <source>
        <dbReference type="ARBA" id="ARBA00004477"/>
    </source>
</evidence>
<dbReference type="PANTHER" id="PTHR14463:SF10">
    <property type="entry name" value="LIPASE MATURATION FACTOR 1"/>
    <property type="match status" value="1"/>
</dbReference>
<dbReference type="Pfam" id="PF06762">
    <property type="entry name" value="LMF1"/>
    <property type="match status" value="1"/>
</dbReference>
<feature type="transmembrane region" description="Helical" evidence="7">
    <location>
        <begin position="133"/>
        <end position="154"/>
    </location>
</feature>
<gene>
    <name evidence="10" type="ORF">ACFQT0_21120</name>
</gene>
<dbReference type="Proteomes" id="UP001596513">
    <property type="component" value="Unassembled WGS sequence"/>
</dbReference>
<evidence type="ECO:0000256" key="3">
    <source>
        <dbReference type="ARBA" id="ARBA00022692"/>
    </source>
</evidence>
<dbReference type="PANTHER" id="PTHR14463">
    <property type="entry name" value="LIPASE MATURATION FACTOR"/>
    <property type="match status" value="1"/>
</dbReference>
<dbReference type="InterPro" id="IPR057433">
    <property type="entry name" value="LMF1/2_C"/>
</dbReference>
<evidence type="ECO:0000259" key="8">
    <source>
        <dbReference type="Pfam" id="PF06762"/>
    </source>
</evidence>
<feature type="transmembrane region" description="Helical" evidence="7">
    <location>
        <begin position="248"/>
        <end position="266"/>
    </location>
</feature>
<evidence type="ECO:0000256" key="2">
    <source>
        <dbReference type="ARBA" id="ARBA00005512"/>
    </source>
</evidence>
<accession>A0ABW2U9R8</accession>
<evidence type="ECO:0000256" key="6">
    <source>
        <dbReference type="ARBA" id="ARBA00023136"/>
    </source>
</evidence>
<feature type="transmembrane region" description="Helical" evidence="7">
    <location>
        <begin position="89"/>
        <end position="121"/>
    </location>
</feature>
<dbReference type="InterPro" id="IPR057434">
    <property type="entry name" value="LMF1/2_N"/>
</dbReference>
<evidence type="ECO:0000256" key="7">
    <source>
        <dbReference type="SAM" id="Phobius"/>
    </source>
</evidence>
<dbReference type="RefSeq" id="WP_380205079.1">
    <property type="nucleotide sequence ID" value="NZ_JBHTEK010000001.1"/>
</dbReference>
<keyword evidence="4" id="KW-0256">Endoplasmic reticulum</keyword>
<name>A0ABW2U9R8_9BACT</name>
<dbReference type="Pfam" id="PF25179">
    <property type="entry name" value="LMF1_C"/>
    <property type="match status" value="1"/>
</dbReference>
<protein>
    <submittedName>
        <fullName evidence="10">Lipase maturation factor family protein</fullName>
    </submittedName>
</protein>
<organism evidence="10 11">
    <name type="scientific">Hymenobacter humi</name>
    <dbReference type="NCBI Taxonomy" id="1411620"/>
    <lineage>
        <taxon>Bacteria</taxon>
        <taxon>Pseudomonadati</taxon>
        <taxon>Bacteroidota</taxon>
        <taxon>Cytophagia</taxon>
        <taxon>Cytophagales</taxon>
        <taxon>Hymenobacteraceae</taxon>
        <taxon>Hymenobacter</taxon>
    </lineage>
</organism>
<reference evidence="11" key="1">
    <citation type="journal article" date="2019" name="Int. J. Syst. Evol. Microbiol.">
        <title>The Global Catalogue of Microorganisms (GCM) 10K type strain sequencing project: providing services to taxonomists for standard genome sequencing and annotation.</title>
        <authorList>
            <consortium name="The Broad Institute Genomics Platform"/>
            <consortium name="The Broad Institute Genome Sequencing Center for Infectious Disease"/>
            <person name="Wu L."/>
            <person name="Ma J."/>
        </authorList>
    </citation>
    <scope>NUCLEOTIDE SEQUENCE [LARGE SCALE GENOMIC DNA]</scope>
    <source>
        <strain evidence="11">JCM 19635</strain>
    </source>
</reference>
<evidence type="ECO:0000313" key="11">
    <source>
        <dbReference type="Proteomes" id="UP001596513"/>
    </source>
</evidence>
<keyword evidence="5 7" id="KW-1133">Transmembrane helix</keyword>
<keyword evidence="6 7" id="KW-0472">Membrane</keyword>
<evidence type="ECO:0000259" key="9">
    <source>
        <dbReference type="Pfam" id="PF25179"/>
    </source>
</evidence>
<evidence type="ECO:0000313" key="10">
    <source>
        <dbReference type="EMBL" id="MFC7669586.1"/>
    </source>
</evidence>
<sequence length="511" mass="57397">MDSVAQSISRAPGSPPTYWLARFVILRLLGAIYAVAFLVAINQIVPLIGSTGLLPVGNYLQQVSQALGSDAAGFARLPSLFWLGHSDTALLAAAWLGLGLSCVVVAGWANGLLLAVLWVLYMSFVHVGQEWYGYGWEIQLTETGFLTIFLCPLLDARPFPRYPPPMPVIVLFRWLAFRVMLGAGLIKLRGDEIWRNSTALYYHFETQPIPGPLSRWFHFLPRLALRMGVWFNWLAEIVAPFFAFGPRLARHVAGVLMVVFQLNIILSGNLSFLNWLTIVPALACFDDGFWARLLPRRLVRRAAAAAASAQESRPMRTAAWVVTALIAALSIRPALNMVSPGQIMNTSFDPLDLVNTYGAFGTVGRERLNVVFEGTMDENPSDTSHWKPYPYKGLPVALDQRPPQIAPYQLRLDWQMWFASMATPTEYPWTVHLVWKLLHNDPGAVGLFAANPFPDRPPRYIRAVRYRYSFARPGNPQGLWWQREPVDIWLPAMSADNPRLLAYLKWAGWLP</sequence>